<evidence type="ECO:0000313" key="2">
    <source>
        <dbReference type="Proteomes" id="UP001148662"/>
    </source>
</evidence>
<sequence>MAASPVAVNGSGNVQDNEKWISQEMPVDAQPPANGAEVAAGPGSRPDDHHEPPSQSSERKEGTPSTTTASGGKLEVPHRGEKQIKVLVWS</sequence>
<accession>A0ACC1T9Q5</accession>
<dbReference type="Proteomes" id="UP001148662">
    <property type="component" value="Unassembled WGS sequence"/>
</dbReference>
<proteinExistence type="predicted"/>
<protein>
    <submittedName>
        <fullName evidence="1">Uncharacterized protein</fullName>
    </submittedName>
</protein>
<gene>
    <name evidence="1" type="ORF">NM688_g2005</name>
</gene>
<organism evidence="1 2">
    <name type="scientific">Phlebia brevispora</name>
    <dbReference type="NCBI Taxonomy" id="194682"/>
    <lineage>
        <taxon>Eukaryota</taxon>
        <taxon>Fungi</taxon>
        <taxon>Dikarya</taxon>
        <taxon>Basidiomycota</taxon>
        <taxon>Agaricomycotina</taxon>
        <taxon>Agaricomycetes</taxon>
        <taxon>Polyporales</taxon>
        <taxon>Meruliaceae</taxon>
        <taxon>Phlebia</taxon>
    </lineage>
</organism>
<keyword evidence="2" id="KW-1185">Reference proteome</keyword>
<reference evidence="1" key="1">
    <citation type="submission" date="2022-07" db="EMBL/GenBank/DDBJ databases">
        <title>Genome Sequence of Phlebia brevispora.</title>
        <authorList>
            <person name="Buettner E."/>
        </authorList>
    </citation>
    <scope>NUCLEOTIDE SEQUENCE</scope>
    <source>
        <strain evidence="1">MPL23</strain>
    </source>
</reference>
<comment type="caution">
    <text evidence="1">The sequence shown here is derived from an EMBL/GenBank/DDBJ whole genome shotgun (WGS) entry which is preliminary data.</text>
</comment>
<evidence type="ECO:0000313" key="1">
    <source>
        <dbReference type="EMBL" id="KAJ3556481.1"/>
    </source>
</evidence>
<dbReference type="EMBL" id="JANHOG010000237">
    <property type="protein sequence ID" value="KAJ3556481.1"/>
    <property type="molecule type" value="Genomic_DNA"/>
</dbReference>
<name>A0ACC1T9Q5_9APHY</name>